<dbReference type="InterPro" id="IPR036259">
    <property type="entry name" value="MFS_trans_sf"/>
</dbReference>
<keyword evidence="5" id="KW-1133">Transmembrane helix</keyword>
<evidence type="ECO:0000256" key="6">
    <source>
        <dbReference type="ARBA" id="ARBA00023136"/>
    </source>
</evidence>
<protein>
    <submittedName>
        <fullName evidence="7">Vesicular glutamate transporter 3 isoform X2</fullName>
    </submittedName>
</protein>
<keyword evidence="4" id="KW-0769">Symport</keyword>
<evidence type="ECO:0000256" key="5">
    <source>
        <dbReference type="ARBA" id="ARBA00022989"/>
    </source>
</evidence>
<accession>A0A6S7H1Y9</accession>
<evidence type="ECO:0000313" key="8">
    <source>
        <dbReference type="Proteomes" id="UP001152795"/>
    </source>
</evidence>
<proteinExistence type="predicted"/>
<evidence type="ECO:0000256" key="4">
    <source>
        <dbReference type="ARBA" id="ARBA00022847"/>
    </source>
</evidence>
<dbReference type="InterPro" id="IPR020846">
    <property type="entry name" value="MFS_dom"/>
</dbReference>
<dbReference type="Pfam" id="PF07690">
    <property type="entry name" value="MFS_1"/>
    <property type="match status" value="1"/>
</dbReference>
<name>A0A6S7H1Y9_PARCT</name>
<dbReference type="PANTHER" id="PTHR11662:SF399">
    <property type="entry name" value="FI19708P1-RELATED"/>
    <property type="match status" value="1"/>
</dbReference>
<dbReference type="PANTHER" id="PTHR11662">
    <property type="entry name" value="SOLUTE CARRIER FAMILY 17"/>
    <property type="match status" value="1"/>
</dbReference>
<sequence length="463" mass="51213">MINDEEIDEYQNNQTKLLSEDTETTTTHLGSEIFHGNNELYKKVQLLNENSEINKNDPLSPSTKVSKTSLFPEIPKRFIILVLVTLAYFNMFCIRMCLNVTIVAMTHGEGKQYNSSGPHLSRDKEPDFHWDKQFQGTILASLYWGYTALQIPAGLLSVKYGGSFLLGIAIFGSSVLSLLTPLILRQNVYALLFLRIMEGAFLGLVSVAGISLITKWSPIYERSIFLMVGHSGMLWGTVFANALSGVLAGSSWGWPSVFFYFGAQGILWYLFWLYFAYEEPSDHPNITKAELEVIGKHWDTTIGLASSLPYVLSAVLCPAWGYFIDVLRSKRYISTTNARKFSSFIGAGVSGIFVVAVVYVSTATSAIVIVTIAITLSNFNTSGPETNIVELAPKYSCVLMGIANFACNLTGFISPEVVGAITVHGDIRHQWSIVFYITAGVNALGMTFYLCFGTSEKQAWADH</sequence>
<dbReference type="Proteomes" id="UP001152795">
    <property type="component" value="Unassembled WGS sequence"/>
</dbReference>
<dbReference type="GO" id="GO:0016020">
    <property type="term" value="C:membrane"/>
    <property type="evidence" value="ECO:0007669"/>
    <property type="project" value="UniProtKB-SubCell"/>
</dbReference>
<dbReference type="PROSITE" id="PS50850">
    <property type="entry name" value="MFS"/>
    <property type="match status" value="1"/>
</dbReference>
<organism evidence="7 8">
    <name type="scientific">Paramuricea clavata</name>
    <name type="common">Red gorgonian</name>
    <name type="synonym">Violescent sea-whip</name>
    <dbReference type="NCBI Taxonomy" id="317549"/>
    <lineage>
        <taxon>Eukaryota</taxon>
        <taxon>Metazoa</taxon>
        <taxon>Cnidaria</taxon>
        <taxon>Anthozoa</taxon>
        <taxon>Octocorallia</taxon>
        <taxon>Malacalcyonacea</taxon>
        <taxon>Plexauridae</taxon>
        <taxon>Paramuricea</taxon>
    </lineage>
</organism>
<dbReference type="EMBL" id="CACRXK020002897">
    <property type="protein sequence ID" value="CAB3996566.1"/>
    <property type="molecule type" value="Genomic_DNA"/>
</dbReference>
<dbReference type="SUPFAM" id="SSF103473">
    <property type="entry name" value="MFS general substrate transporter"/>
    <property type="match status" value="1"/>
</dbReference>
<dbReference type="GO" id="GO:0006820">
    <property type="term" value="P:monoatomic anion transport"/>
    <property type="evidence" value="ECO:0007669"/>
    <property type="project" value="TreeGrafter"/>
</dbReference>
<evidence type="ECO:0000256" key="1">
    <source>
        <dbReference type="ARBA" id="ARBA00004141"/>
    </source>
</evidence>
<comment type="caution">
    <text evidence="7">The sequence shown here is derived from an EMBL/GenBank/DDBJ whole genome shotgun (WGS) entry which is preliminary data.</text>
</comment>
<keyword evidence="3" id="KW-0812">Transmembrane</keyword>
<dbReference type="FunFam" id="1.20.1250.20:FF:000003">
    <property type="entry name" value="Solute carrier family 17 member 3"/>
    <property type="match status" value="1"/>
</dbReference>
<dbReference type="GO" id="GO:0015293">
    <property type="term" value="F:symporter activity"/>
    <property type="evidence" value="ECO:0007669"/>
    <property type="project" value="UniProtKB-KW"/>
</dbReference>
<dbReference type="AlphaFoldDB" id="A0A6S7H1Y9"/>
<dbReference type="InterPro" id="IPR011701">
    <property type="entry name" value="MFS"/>
</dbReference>
<evidence type="ECO:0000256" key="3">
    <source>
        <dbReference type="ARBA" id="ARBA00022692"/>
    </source>
</evidence>
<dbReference type="FunFam" id="1.20.1250.20:FF:000423">
    <property type="entry name" value="Putative inorganic phosphate cotransporter-like Protein"/>
    <property type="match status" value="1"/>
</dbReference>
<keyword evidence="8" id="KW-1185">Reference proteome</keyword>
<reference evidence="7" key="1">
    <citation type="submission" date="2020-04" db="EMBL/GenBank/DDBJ databases">
        <authorList>
            <person name="Alioto T."/>
            <person name="Alioto T."/>
            <person name="Gomez Garrido J."/>
        </authorList>
    </citation>
    <scope>NUCLEOTIDE SEQUENCE</scope>
    <source>
        <strain evidence="7">A484AB</strain>
    </source>
</reference>
<keyword evidence="6" id="KW-0472">Membrane</keyword>
<dbReference type="InterPro" id="IPR050382">
    <property type="entry name" value="MFS_Na/Anion_cotransporter"/>
</dbReference>
<evidence type="ECO:0000313" key="7">
    <source>
        <dbReference type="EMBL" id="CAB3996566.1"/>
    </source>
</evidence>
<keyword evidence="2" id="KW-0813">Transport</keyword>
<dbReference type="Gene3D" id="1.20.1250.20">
    <property type="entry name" value="MFS general substrate transporter like domains"/>
    <property type="match status" value="2"/>
</dbReference>
<gene>
    <name evidence="7" type="ORF">PACLA_8A044906</name>
</gene>
<dbReference type="OrthoDB" id="2985014at2759"/>
<comment type="subcellular location">
    <subcellularLocation>
        <location evidence="1">Membrane</location>
        <topology evidence="1">Multi-pass membrane protein</topology>
    </subcellularLocation>
</comment>
<evidence type="ECO:0000256" key="2">
    <source>
        <dbReference type="ARBA" id="ARBA00022448"/>
    </source>
</evidence>